<dbReference type="AlphaFoldDB" id="A0A645J1Z0"/>
<dbReference type="Gene3D" id="3.30.565.10">
    <property type="entry name" value="Histidine kinase-like ATPase, C-terminal domain"/>
    <property type="match status" value="1"/>
</dbReference>
<sequence length="160" mass="17448">MRNLTENVELDALVQYYGSLSQSGGIKFETRLQLPAKLNFPIVELCGLVGNLLENAVEACQRQQEGDRSIFIAGRLLNDQLTFVVDNTFDGKLRASGKGYLSSKRTGFGLGLTSVQETVARHGGVINLYADSKGFHAEVSLPLSTDTISSAYDTFDFGVY</sequence>
<dbReference type="PANTHER" id="PTHR40448:SF1">
    <property type="entry name" value="TWO-COMPONENT SENSOR HISTIDINE KINASE"/>
    <property type="match status" value="1"/>
</dbReference>
<evidence type="ECO:0000259" key="1">
    <source>
        <dbReference type="Pfam" id="PF14501"/>
    </source>
</evidence>
<accession>A0A645J1Z0</accession>
<dbReference type="GO" id="GO:0042802">
    <property type="term" value="F:identical protein binding"/>
    <property type="evidence" value="ECO:0007669"/>
    <property type="project" value="TreeGrafter"/>
</dbReference>
<dbReference type="Pfam" id="PF14501">
    <property type="entry name" value="HATPase_c_5"/>
    <property type="match status" value="1"/>
</dbReference>
<gene>
    <name evidence="2" type="ORF">SDC9_204411</name>
</gene>
<evidence type="ECO:0000313" key="2">
    <source>
        <dbReference type="EMBL" id="MPN56719.1"/>
    </source>
</evidence>
<dbReference type="InterPro" id="IPR036890">
    <property type="entry name" value="HATPase_C_sf"/>
</dbReference>
<protein>
    <recommendedName>
        <fullName evidence="1">Sensor histidine kinase NatK-like C-terminal domain-containing protein</fullName>
    </recommendedName>
</protein>
<proteinExistence type="predicted"/>
<dbReference type="CDD" id="cd16935">
    <property type="entry name" value="HATPase_AgrC-ComD-like"/>
    <property type="match status" value="1"/>
</dbReference>
<organism evidence="2">
    <name type="scientific">bioreactor metagenome</name>
    <dbReference type="NCBI Taxonomy" id="1076179"/>
    <lineage>
        <taxon>unclassified sequences</taxon>
        <taxon>metagenomes</taxon>
        <taxon>ecological metagenomes</taxon>
    </lineage>
</organism>
<dbReference type="EMBL" id="VSSQ01127386">
    <property type="protein sequence ID" value="MPN56719.1"/>
    <property type="molecule type" value="Genomic_DNA"/>
</dbReference>
<dbReference type="SUPFAM" id="SSF55874">
    <property type="entry name" value="ATPase domain of HSP90 chaperone/DNA topoisomerase II/histidine kinase"/>
    <property type="match status" value="1"/>
</dbReference>
<reference evidence="2" key="1">
    <citation type="submission" date="2019-08" db="EMBL/GenBank/DDBJ databases">
        <authorList>
            <person name="Kucharzyk K."/>
            <person name="Murdoch R.W."/>
            <person name="Higgins S."/>
            <person name="Loffler F."/>
        </authorList>
    </citation>
    <scope>NUCLEOTIDE SEQUENCE</scope>
</reference>
<dbReference type="InterPro" id="IPR032834">
    <property type="entry name" value="NatK-like_C"/>
</dbReference>
<dbReference type="PANTHER" id="PTHR40448">
    <property type="entry name" value="TWO-COMPONENT SENSOR HISTIDINE KINASE"/>
    <property type="match status" value="1"/>
</dbReference>
<name>A0A645J1Z0_9ZZZZ</name>
<comment type="caution">
    <text evidence="2">The sequence shown here is derived from an EMBL/GenBank/DDBJ whole genome shotgun (WGS) entry which is preliminary data.</text>
</comment>
<feature type="domain" description="Sensor histidine kinase NatK-like C-terminal" evidence="1">
    <location>
        <begin position="42"/>
        <end position="142"/>
    </location>
</feature>